<organism evidence="10 11">
    <name type="scientific">Bifidobacterium leontopitheci</name>
    <dbReference type="NCBI Taxonomy" id="2650774"/>
    <lineage>
        <taxon>Bacteria</taxon>
        <taxon>Bacillati</taxon>
        <taxon>Actinomycetota</taxon>
        <taxon>Actinomycetes</taxon>
        <taxon>Bifidobacteriales</taxon>
        <taxon>Bifidobacteriaceae</taxon>
        <taxon>Bifidobacterium</taxon>
    </lineage>
</organism>
<feature type="domain" description="Acyltransferase 3" evidence="9">
    <location>
        <begin position="49"/>
        <end position="364"/>
    </location>
</feature>
<feature type="transmembrane region" description="Helical" evidence="8">
    <location>
        <begin position="315"/>
        <end position="333"/>
    </location>
</feature>
<comment type="caution">
    <text evidence="10">The sequence shown here is derived from an EMBL/GenBank/DDBJ whole genome shotgun (WGS) entry which is preliminary data.</text>
</comment>
<evidence type="ECO:0000256" key="5">
    <source>
        <dbReference type="ARBA" id="ARBA00022989"/>
    </source>
</evidence>
<proteinExistence type="inferred from homology"/>
<evidence type="ECO:0000256" key="1">
    <source>
        <dbReference type="ARBA" id="ARBA00004651"/>
    </source>
</evidence>
<feature type="transmembrane region" description="Helical" evidence="8">
    <location>
        <begin position="193"/>
        <end position="211"/>
    </location>
</feature>
<dbReference type="AlphaFoldDB" id="A0A6I1GJX0"/>
<evidence type="ECO:0000256" key="2">
    <source>
        <dbReference type="ARBA" id="ARBA00007400"/>
    </source>
</evidence>
<evidence type="ECO:0000313" key="10">
    <source>
        <dbReference type="EMBL" id="KAB7789709.1"/>
    </source>
</evidence>
<feature type="transmembrane region" description="Helical" evidence="8">
    <location>
        <begin position="345"/>
        <end position="364"/>
    </location>
</feature>
<feature type="compositionally biased region" description="Basic residues" evidence="7">
    <location>
        <begin position="18"/>
        <end position="32"/>
    </location>
</feature>
<dbReference type="Proteomes" id="UP000441772">
    <property type="component" value="Unassembled WGS sequence"/>
</dbReference>
<reference evidence="10 11" key="1">
    <citation type="submission" date="2019-09" db="EMBL/GenBank/DDBJ databases">
        <title>Characterization of the phylogenetic diversity of two novel species belonging to the genus Bifidobacterium: Bifidobacterium cebidarum sp. nov. and Bifidobacterium leontopitheci sp. nov.</title>
        <authorList>
            <person name="Lugli G.A."/>
            <person name="Duranti S."/>
            <person name="Milani C."/>
            <person name="Turroni F."/>
            <person name="Ventura M."/>
        </authorList>
    </citation>
    <scope>NUCLEOTIDE SEQUENCE [LARGE SCALE GENOMIC DNA]</scope>
    <source>
        <strain evidence="10 11">LMG 31471</strain>
    </source>
</reference>
<keyword evidence="4 8" id="KW-0812">Transmembrane</keyword>
<name>A0A6I1GJX0_9BIFI</name>
<protein>
    <submittedName>
        <fullName evidence="10">Acyltransferase</fullName>
    </submittedName>
</protein>
<keyword evidence="3" id="KW-1003">Cell membrane</keyword>
<evidence type="ECO:0000256" key="7">
    <source>
        <dbReference type="SAM" id="MobiDB-lite"/>
    </source>
</evidence>
<keyword evidence="5 8" id="KW-1133">Transmembrane helix</keyword>
<dbReference type="PANTHER" id="PTHR40074">
    <property type="entry name" value="O-ACETYLTRANSFERASE WECH"/>
    <property type="match status" value="1"/>
</dbReference>
<dbReference type="Pfam" id="PF01757">
    <property type="entry name" value="Acyl_transf_3"/>
    <property type="match status" value="1"/>
</dbReference>
<keyword evidence="10" id="KW-0012">Acyltransferase</keyword>
<dbReference type="PANTHER" id="PTHR40074:SF2">
    <property type="entry name" value="O-ACETYLTRANSFERASE WECH"/>
    <property type="match status" value="1"/>
</dbReference>
<evidence type="ECO:0000256" key="6">
    <source>
        <dbReference type="ARBA" id="ARBA00023136"/>
    </source>
</evidence>
<comment type="similarity">
    <text evidence="2">Belongs to the acyltransferase 3 family.</text>
</comment>
<keyword evidence="10" id="KW-0808">Transferase</keyword>
<sequence>MRDPQMTPMRRSEGEHAGKRRRARHMASRGPRHPSFDLLSRYRGVLMGVQILLIMAFHYTEDLSNAAGRFDGPAQLFYDYIGSSGVDMFLMISGLGLYYSWKRNPDARAFYRKRLTRVLVPYAVVALVGWIWLDFIHSHAGAVRFLADITFVTFFTDGVKWFWYIAVCLVCYALFPAVFAVVDNDDRNVAGPWGRTLAMCVAASMVAVMLYRFVPAAYDNVDLIVNRLPCFVFGVLLGRLSYERRPVSMTIVSVYLIAVVIMLYPMQMDDIPLVKSFLRAALNLLLCICGVAVMNAMSRAGKPALTGLHDVLSKVLGWFGRYSLELYLLHVMIRKMLNLNDLPTVRLRYEAVVVIGAIVLAIPLKRLCGLLQHLLCASWIQRNVMPTTIAPRKGPRNGTATLRT</sequence>
<feature type="transmembrane region" description="Helical" evidence="8">
    <location>
        <begin position="119"/>
        <end position="141"/>
    </location>
</feature>
<dbReference type="GO" id="GO:0005886">
    <property type="term" value="C:plasma membrane"/>
    <property type="evidence" value="ECO:0007669"/>
    <property type="project" value="UniProtKB-SubCell"/>
</dbReference>
<feature type="transmembrane region" description="Helical" evidence="8">
    <location>
        <begin position="161"/>
        <end position="181"/>
    </location>
</feature>
<keyword evidence="11" id="KW-1185">Reference proteome</keyword>
<feature type="transmembrane region" description="Helical" evidence="8">
    <location>
        <begin position="276"/>
        <end position="294"/>
    </location>
</feature>
<accession>A0A6I1GJX0</accession>
<feature type="transmembrane region" description="Helical" evidence="8">
    <location>
        <begin position="80"/>
        <end position="99"/>
    </location>
</feature>
<evidence type="ECO:0000256" key="8">
    <source>
        <dbReference type="SAM" id="Phobius"/>
    </source>
</evidence>
<dbReference type="InterPro" id="IPR002656">
    <property type="entry name" value="Acyl_transf_3_dom"/>
</dbReference>
<dbReference type="GO" id="GO:0016413">
    <property type="term" value="F:O-acetyltransferase activity"/>
    <property type="evidence" value="ECO:0007669"/>
    <property type="project" value="TreeGrafter"/>
</dbReference>
<keyword evidence="6 8" id="KW-0472">Membrane</keyword>
<feature type="transmembrane region" description="Helical" evidence="8">
    <location>
        <begin position="247"/>
        <end position="264"/>
    </location>
</feature>
<feature type="region of interest" description="Disordered" evidence="7">
    <location>
        <begin position="1"/>
        <end position="32"/>
    </location>
</feature>
<gene>
    <name evidence="10" type="ORF">F7D09_1799</name>
</gene>
<feature type="transmembrane region" description="Helical" evidence="8">
    <location>
        <begin position="223"/>
        <end position="240"/>
    </location>
</feature>
<dbReference type="EMBL" id="WBVT01000035">
    <property type="protein sequence ID" value="KAB7789709.1"/>
    <property type="molecule type" value="Genomic_DNA"/>
</dbReference>
<evidence type="ECO:0000256" key="3">
    <source>
        <dbReference type="ARBA" id="ARBA00022475"/>
    </source>
</evidence>
<evidence type="ECO:0000256" key="4">
    <source>
        <dbReference type="ARBA" id="ARBA00022692"/>
    </source>
</evidence>
<feature type="transmembrane region" description="Helical" evidence="8">
    <location>
        <begin position="42"/>
        <end position="60"/>
    </location>
</feature>
<evidence type="ECO:0000313" key="11">
    <source>
        <dbReference type="Proteomes" id="UP000441772"/>
    </source>
</evidence>
<comment type="subcellular location">
    <subcellularLocation>
        <location evidence="1">Cell membrane</location>
        <topology evidence="1">Multi-pass membrane protein</topology>
    </subcellularLocation>
</comment>
<evidence type="ECO:0000259" key="9">
    <source>
        <dbReference type="Pfam" id="PF01757"/>
    </source>
</evidence>
<dbReference type="GO" id="GO:0009246">
    <property type="term" value="P:enterobacterial common antigen biosynthetic process"/>
    <property type="evidence" value="ECO:0007669"/>
    <property type="project" value="TreeGrafter"/>
</dbReference>